<dbReference type="EMBL" id="CANHGI010000003">
    <property type="protein sequence ID" value="CAI5445596.1"/>
    <property type="molecule type" value="Genomic_DNA"/>
</dbReference>
<protein>
    <recommendedName>
        <fullName evidence="8">Glycosyltransferase family 92 protein</fullName>
        <ecNumber evidence="8">2.4.1.-</ecNumber>
    </recommendedName>
</protein>
<name>A0A9P1IK68_9PELO</name>
<evidence type="ECO:0000256" key="2">
    <source>
        <dbReference type="ARBA" id="ARBA00007647"/>
    </source>
</evidence>
<evidence type="ECO:0000256" key="7">
    <source>
        <dbReference type="ARBA" id="ARBA00023136"/>
    </source>
</evidence>
<dbReference type="GO" id="GO:0016020">
    <property type="term" value="C:membrane"/>
    <property type="evidence" value="ECO:0007669"/>
    <property type="project" value="UniProtKB-SubCell"/>
</dbReference>
<evidence type="ECO:0000256" key="1">
    <source>
        <dbReference type="ARBA" id="ARBA00004167"/>
    </source>
</evidence>
<reference evidence="9" key="1">
    <citation type="submission" date="2022-11" db="EMBL/GenBank/DDBJ databases">
        <authorList>
            <person name="Kikuchi T."/>
        </authorList>
    </citation>
    <scope>NUCLEOTIDE SEQUENCE</scope>
    <source>
        <strain evidence="9">PS1010</strain>
    </source>
</reference>
<sequence>MVMSKKFRISLTVCTLAMLMFGIHYYSTIFLKPGKSNDICYIDDWNRITIEDIPHSKQIRLFAIEGLKAFRMNTLLGGQLRLVNSFVYPDHIAVTTTVQHSENDNITCVYFDCNRKEIANTRFKSIYYPYNIVHCARRYGAEYISLDLEDGNKIPEPIPMIYRIYKEPIHEISVCVGPIFGNESKWLGIAEYMEHYKLIGVNHFYFTVFDINEYDRKILNDYIRLGEVELTELDTEYKKEDWQMHMVQQQECLQRAKFHSKWVINADFDERLVLKNNNTIEDILNSDKNATDYYFSVARVLKNETMPEKYINSSQTEKDMQFIKHHMTLNSTFIGSKRMYRPDRAAKIYYHRVIRHFGGERFVRKVDPEIAYIRHYRNDNESGINSGWNKNGTEFVFTDLDEEFSRKLVKNVLKRVEYVYNEKLMYCDEIGPKFKRYKIFKDSFDCIDKNGTNF</sequence>
<evidence type="ECO:0000256" key="5">
    <source>
        <dbReference type="ARBA" id="ARBA00022692"/>
    </source>
</evidence>
<organism evidence="9 10">
    <name type="scientific">Caenorhabditis angaria</name>
    <dbReference type="NCBI Taxonomy" id="860376"/>
    <lineage>
        <taxon>Eukaryota</taxon>
        <taxon>Metazoa</taxon>
        <taxon>Ecdysozoa</taxon>
        <taxon>Nematoda</taxon>
        <taxon>Chromadorea</taxon>
        <taxon>Rhabditida</taxon>
        <taxon>Rhabditina</taxon>
        <taxon>Rhabditomorpha</taxon>
        <taxon>Rhabditoidea</taxon>
        <taxon>Rhabditidae</taxon>
        <taxon>Peloderinae</taxon>
        <taxon>Caenorhabditis</taxon>
    </lineage>
</organism>
<evidence type="ECO:0000256" key="8">
    <source>
        <dbReference type="RuleBase" id="RU366017"/>
    </source>
</evidence>
<dbReference type="GO" id="GO:0016757">
    <property type="term" value="F:glycosyltransferase activity"/>
    <property type="evidence" value="ECO:0007669"/>
    <property type="project" value="UniProtKB-UniRule"/>
</dbReference>
<dbReference type="PANTHER" id="PTHR21461:SF9">
    <property type="entry name" value="GLYCOSYLTRANSFERASE FAMILY 92 PROTEIN"/>
    <property type="match status" value="1"/>
</dbReference>
<proteinExistence type="inferred from homology"/>
<dbReference type="Pfam" id="PF01697">
    <property type="entry name" value="Glyco_transf_92"/>
    <property type="match status" value="1"/>
</dbReference>
<evidence type="ECO:0000313" key="10">
    <source>
        <dbReference type="Proteomes" id="UP001152747"/>
    </source>
</evidence>
<feature type="transmembrane region" description="Helical" evidence="8">
    <location>
        <begin position="7"/>
        <end position="26"/>
    </location>
</feature>
<dbReference type="PANTHER" id="PTHR21461">
    <property type="entry name" value="GLYCOSYLTRANSFERASE FAMILY 92 PROTEIN"/>
    <property type="match status" value="1"/>
</dbReference>
<dbReference type="EC" id="2.4.1.-" evidence="8"/>
<dbReference type="Proteomes" id="UP001152747">
    <property type="component" value="Unassembled WGS sequence"/>
</dbReference>
<comment type="subcellular location">
    <subcellularLocation>
        <location evidence="1">Membrane</location>
        <topology evidence="1">Single-pass membrane protein</topology>
    </subcellularLocation>
</comment>
<accession>A0A9P1IK68</accession>
<dbReference type="AlphaFoldDB" id="A0A9P1IK68"/>
<keyword evidence="10" id="KW-1185">Reference proteome</keyword>
<comment type="similarity">
    <text evidence="2 8">Belongs to the glycosyltransferase 92 family.</text>
</comment>
<evidence type="ECO:0000256" key="3">
    <source>
        <dbReference type="ARBA" id="ARBA00022676"/>
    </source>
</evidence>
<keyword evidence="6 8" id="KW-1133">Transmembrane helix</keyword>
<keyword evidence="7 8" id="KW-0472">Membrane</keyword>
<dbReference type="OrthoDB" id="2526284at2759"/>
<evidence type="ECO:0000313" key="9">
    <source>
        <dbReference type="EMBL" id="CAI5445596.1"/>
    </source>
</evidence>
<dbReference type="GO" id="GO:0005737">
    <property type="term" value="C:cytoplasm"/>
    <property type="evidence" value="ECO:0007669"/>
    <property type="project" value="TreeGrafter"/>
</dbReference>
<gene>
    <name evidence="9" type="ORF">CAMP_LOCUS8233</name>
</gene>
<keyword evidence="3 8" id="KW-0328">Glycosyltransferase</keyword>
<evidence type="ECO:0000256" key="4">
    <source>
        <dbReference type="ARBA" id="ARBA00022679"/>
    </source>
</evidence>
<dbReference type="InterPro" id="IPR008166">
    <property type="entry name" value="Glyco_transf_92"/>
</dbReference>
<evidence type="ECO:0000256" key="6">
    <source>
        <dbReference type="ARBA" id="ARBA00022989"/>
    </source>
</evidence>
<keyword evidence="4 8" id="KW-0808">Transferase</keyword>
<keyword evidence="5 8" id="KW-0812">Transmembrane</keyword>
<comment type="caution">
    <text evidence="9">The sequence shown here is derived from an EMBL/GenBank/DDBJ whole genome shotgun (WGS) entry which is preliminary data.</text>
</comment>